<feature type="domain" description="FAD/NAD(P)-binding" evidence="5">
    <location>
        <begin position="6"/>
        <end position="308"/>
    </location>
</feature>
<gene>
    <name evidence="6" type="ORF">DM02DRAFT_616132</name>
</gene>
<dbReference type="PANTHER" id="PTHR43735">
    <property type="entry name" value="APOPTOSIS-INDUCING FACTOR 1"/>
    <property type="match status" value="1"/>
</dbReference>
<dbReference type="GO" id="GO:0050660">
    <property type="term" value="F:flavin adenine dinucleotide binding"/>
    <property type="evidence" value="ECO:0007669"/>
    <property type="project" value="TreeGrafter"/>
</dbReference>
<name>A0A2V1DIL1_9PLEO</name>
<evidence type="ECO:0000313" key="7">
    <source>
        <dbReference type="Proteomes" id="UP000244855"/>
    </source>
</evidence>
<dbReference type="GO" id="GO:0005737">
    <property type="term" value="C:cytoplasm"/>
    <property type="evidence" value="ECO:0007669"/>
    <property type="project" value="TreeGrafter"/>
</dbReference>
<reference evidence="6 7" key="1">
    <citation type="journal article" date="2018" name="Sci. Rep.">
        <title>Comparative genomics provides insights into the lifestyle and reveals functional heterogeneity of dark septate endophytic fungi.</title>
        <authorList>
            <person name="Knapp D.G."/>
            <person name="Nemeth J.B."/>
            <person name="Barry K."/>
            <person name="Hainaut M."/>
            <person name="Henrissat B."/>
            <person name="Johnson J."/>
            <person name="Kuo A."/>
            <person name="Lim J.H.P."/>
            <person name="Lipzen A."/>
            <person name="Nolan M."/>
            <person name="Ohm R.A."/>
            <person name="Tamas L."/>
            <person name="Grigoriev I.V."/>
            <person name="Spatafora J.W."/>
            <person name="Nagy L.G."/>
            <person name="Kovacs G.M."/>
        </authorList>
    </citation>
    <scope>NUCLEOTIDE SEQUENCE [LARGE SCALE GENOMIC DNA]</scope>
    <source>
        <strain evidence="6 7">DSE2036</strain>
    </source>
</reference>
<evidence type="ECO:0000259" key="5">
    <source>
        <dbReference type="Pfam" id="PF07992"/>
    </source>
</evidence>
<dbReference type="EMBL" id="KZ805424">
    <property type="protein sequence ID" value="PVH97960.1"/>
    <property type="molecule type" value="Genomic_DNA"/>
</dbReference>
<comment type="similarity">
    <text evidence="1">Belongs to the FAD-dependent oxidoreductase family.</text>
</comment>
<dbReference type="SUPFAM" id="SSF51905">
    <property type="entry name" value="FAD/NAD(P)-binding domain"/>
    <property type="match status" value="1"/>
</dbReference>
<sequence>MTTETILILGGSFGGVSAAHYALRHIIPQLPKQDGKTYNVTLVNPSTDFYWRIAGPRVAASKTLMPYDKVFLPIEPHFAYAKDQFNFVQGTATSVDPVAQTVTVQTPSGERTVSYAALVIATGVSTPSPLFTQTTDRAALEAEFESFHKTLANAKSIVIGGAGPVGVETAGELGEFLNGKPGFFSSGPKKPKAKVTLISAEGKMLPILRESISKKAEKMLKALGVNVVYNTKVITATPSGEGGKTAVQLSNGETLDADIYIDATGARPNTSFLPSDWLDSRQKVAVNPKTLRVEAPGATRVYVVGDVGSHTRGGAIDLPNAIGTAMTNLRTDLIAHITQKAPGPDRHYEANLAESQIVPIGTSKGVGAFNGNALPSVMVWGMKGRDYMLGMLAQATLNGDNYKKEGKWKPQPLASSG</sequence>
<evidence type="ECO:0000256" key="2">
    <source>
        <dbReference type="ARBA" id="ARBA00022630"/>
    </source>
</evidence>
<dbReference type="Gene3D" id="3.50.50.100">
    <property type="match status" value="1"/>
</dbReference>
<keyword evidence="2" id="KW-0285">Flavoprotein</keyword>
<dbReference type="InterPro" id="IPR036188">
    <property type="entry name" value="FAD/NAD-bd_sf"/>
</dbReference>
<dbReference type="PANTHER" id="PTHR43735:SF3">
    <property type="entry name" value="FERROPTOSIS SUPPRESSOR PROTEIN 1"/>
    <property type="match status" value="1"/>
</dbReference>
<dbReference type="Pfam" id="PF07992">
    <property type="entry name" value="Pyr_redox_2"/>
    <property type="match status" value="1"/>
</dbReference>
<dbReference type="PRINTS" id="PR00411">
    <property type="entry name" value="PNDRDTASEI"/>
</dbReference>
<keyword evidence="7" id="KW-1185">Reference proteome</keyword>
<proteinExistence type="inferred from homology"/>
<accession>A0A2V1DIL1</accession>
<evidence type="ECO:0000256" key="1">
    <source>
        <dbReference type="ARBA" id="ARBA00006442"/>
    </source>
</evidence>
<protein>
    <submittedName>
        <fullName evidence="6">FAD/NAD(P)-binding domain-containing protein</fullName>
    </submittedName>
</protein>
<dbReference type="Proteomes" id="UP000244855">
    <property type="component" value="Unassembled WGS sequence"/>
</dbReference>
<organism evidence="6 7">
    <name type="scientific">Periconia macrospinosa</name>
    <dbReference type="NCBI Taxonomy" id="97972"/>
    <lineage>
        <taxon>Eukaryota</taxon>
        <taxon>Fungi</taxon>
        <taxon>Dikarya</taxon>
        <taxon>Ascomycota</taxon>
        <taxon>Pezizomycotina</taxon>
        <taxon>Dothideomycetes</taxon>
        <taxon>Pleosporomycetidae</taxon>
        <taxon>Pleosporales</taxon>
        <taxon>Massarineae</taxon>
        <taxon>Periconiaceae</taxon>
        <taxon>Periconia</taxon>
    </lineage>
</organism>
<evidence type="ECO:0000313" key="6">
    <source>
        <dbReference type="EMBL" id="PVH97960.1"/>
    </source>
</evidence>
<dbReference type="InterPro" id="IPR023753">
    <property type="entry name" value="FAD/NAD-binding_dom"/>
</dbReference>
<dbReference type="GO" id="GO:0004174">
    <property type="term" value="F:electron-transferring-flavoprotein dehydrogenase activity"/>
    <property type="evidence" value="ECO:0007669"/>
    <property type="project" value="TreeGrafter"/>
</dbReference>
<evidence type="ECO:0000256" key="3">
    <source>
        <dbReference type="ARBA" id="ARBA00022827"/>
    </source>
</evidence>
<keyword evidence="4" id="KW-0560">Oxidoreductase</keyword>
<evidence type="ECO:0000256" key="4">
    <source>
        <dbReference type="ARBA" id="ARBA00023002"/>
    </source>
</evidence>
<dbReference type="PRINTS" id="PR00368">
    <property type="entry name" value="FADPNR"/>
</dbReference>
<dbReference type="STRING" id="97972.A0A2V1DIL1"/>
<dbReference type="AlphaFoldDB" id="A0A2V1DIL1"/>
<keyword evidence="3" id="KW-0274">FAD</keyword>
<dbReference type="OrthoDB" id="202203at2759"/>